<sequence>MPAAVSKPMTANEAGLRALRTIREILWQSDLPGAIREPMTAMECRHLATMRKERRSSIRERRVCRETRAYDCSDCKGTQVSGYCKQSGTRFGAKDMPGAIREPMTATKRRHQGTARKERRDLITKPHVFRRTVVYDCNGTPLSNWFKTMERQGKDSSPASLSWTFLTSRLLLERVVVGNGRGQRETGGQECHAVTLLEIHVYNKCLPEWKKTESQEQIPEMEVVCAQLHHIITYGADAYAGVHGLPLQYATGCGLRNHERGHFKSPLSRRIKSMGRNTRTLPSGRALLIIMDLPYHRFNLEAMQVLIKAFKLDFVFFRGGMENLGVT</sequence>
<comment type="caution">
    <text evidence="1">The sequence shown here is derived from an EMBL/GenBank/DDBJ whole genome shotgun (WGS) entry which is preliminary data.</text>
</comment>
<reference evidence="1" key="1">
    <citation type="submission" date="2023-06" db="EMBL/GenBank/DDBJ databases">
        <authorList>
            <consortium name="Lawrence Berkeley National Laboratory"/>
            <person name="Ahrendt S."/>
            <person name="Sahu N."/>
            <person name="Indic B."/>
            <person name="Wong-Bajracharya J."/>
            <person name="Merenyi Z."/>
            <person name="Ke H.-M."/>
            <person name="Monk M."/>
            <person name="Kocsube S."/>
            <person name="Drula E."/>
            <person name="Lipzen A."/>
            <person name="Balint B."/>
            <person name="Henrissat B."/>
            <person name="Andreopoulos B."/>
            <person name="Martin F.M."/>
            <person name="Harder C.B."/>
            <person name="Rigling D."/>
            <person name="Ford K.L."/>
            <person name="Foster G.D."/>
            <person name="Pangilinan J."/>
            <person name="Papanicolaou A."/>
            <person name="Barry K."/>
            <person name="LaButti K."/>
            <person name="Viragh M."/>
            <person name="Koriabine M."/>
            <person name="Yan M."/>
            <person name="Riley R."/>
            <person name="Champramary S."/>
            <person name="Plett K.L."/>
            <person name="Tsai I.J."/>
            <person name="Slot J."/>
            <person name="Sipos G."/>
            <person name="Plett J."/>
            <person name="Nagy L.G."/>
            <person name="Grigoriev I.V."/>
        </authorList>
    </citation>
    <scope>NUCLEOTIDE SEQUENCE</scope>
    <source>
        <strain evidence="1">FPL87.14</strain>
    </source>
</reference>
<accession>A0AA39MN75</accession>
<evidence type="ECO:0000313" key="1">
    <source>
        <dbReference type="EMBL" id="KAK0439625.1"/>
    </source>
</evidence>
<dbReference type="AlphaFoldDB" id="A0AA39MN75"/>
<evidence type="ECO:0000313" key="2">
    <source>
        <dbReference type="Proteomes" id="UP001175226"/>
    </source>
</evidence>
<dbReference type="Proteomes" id="UP001175226">
    <property type="component" value="Unassembled WGS sequence"/>
</dbReference>
<name>A0AA39MN75_9AGAR</name>
<protein>
    <submittedName>
        <fullName evidence="1">Uncharacterized protein</fullName>
    </submittedName>
</protein>
<proteinExistence type="predicted"/>
<dbReference type="EMBL" id="JAUEPT010000037">
    <property type="protein sequence ID" value="KAK0439625.1"/>
    <property type="molecule type" value="Genomic_DNA"/>
</dbReference>
<gene>
    <name evidence="1" type="ORF">EV421DRAFT_2020777</name>
</gene>
<organism evidence="1 2">
    <name type="scientific">Armillaria borealis</name>
    <dbReference type="NCBI Taxonomy" id="47425"/>
    <lineage>
        <taxon>Eukaryota</taxon>
        <taxon>Fungi</taxon>
        <taxon>Dikarya</taxon>
        <taxon>Basidiomycota</taxon>
        <taxon>Agaricomycotina</taxon>
        <taxon>Agaricomycetes</taxon>
        <taxon>Agaricomycetidae</taxon>
        <taxon>Agaricales</taxon>
        <taxon>Marasmiineae</taxon>
        <taxon>Physalacriaceae</taxon>
        <taxon>Armillaria</taxon>
    </lineage>
</organism>
<keyword evidence="2" id="KW-1185">Reference proteome</keyword>